<feature type="compositionally biased region" description="Polar residues" evidence="8">
    <location>
        <begin position="271"/>
        <end position="284"/>
    </location>
</feature>
<dbReference type="Proteomes" id="UP000050790">
    <property type="component" value="Unassembled WGS sequence"/>
</dbReference>
<dbReference type="InterPro" id="IPR020472">
    <property type="entry name" value="WD40_PAC1"/>
</dbReference>
<dbReference type="AlphaFoldDB" id="A0AA85A3B1"/>
<feature type="repeat" description="WD" evidence="7">
    <location>
        <begin position="309"/>
        <end position="341"/>
    </location>
</feature>
<feature type="compositionally biased region" description="Polar residues" evidence="8">
    <location>
        <begin position="105"/>
        <end position="124"/>
    </location>
</feature>
<dbReference type="PANTHER" id="PTHR19850">
    <property type="entry name" value="GUANINE NUCLEOTIDE-BINDING PROTEIN BETA G PROTEIN BETA"/>
    <property type="match status" value="1"/>
</dbReference>
<evidence type="ECO:0000256" key="2">
    <source>
        <dbReference type="ARBA" id="ARBA00009768"/>
    </source>
</evidence>
<dbReference type="CDD" id="cd00200">
    <property type="entry name" value="WD40"/>
    <property type="match status" value="1"/>
</dbReference>
<dbReference type="InterPro" id="IPR006628">
    <property type="entry name" value="PUR-bd_fam"/>
</dbReference>
<feature type="repeat" description="WD" evidence="7">
    <location>
        <begin position="536"/>
        <end position="568"/>
    </location>
</feature>
<dbReference type="InterPro" id="IPR001680">
    <property type="entry name" value="WD40_rpt"/>
</dbReference>
<dbReference type="Pfam" id="PF04845">
    <property type="entry name" value="PurA"/>
    <property type="match status" value="1"/>
</dbReference>
<reference evidence="10" key="1">
    <citation type="submission" date="2023-11" db="UniProtKB">
        <authorList>
            <consortium name="WormBaseParasite"/>
        </authorList>
    </citation>
    <scope>IDENTIFICATION</scope>
</reference>
<protein>
    <submittedName>
        <fullName evidence="10">Uncharacterized protein</fullName>
    </submittedName>
</protein>
<dbReference type="Pfam" id="PF25391">
    <property type="entry name" value="WD40_Gbeta"/>
    <property type="match status" value="1"/>
</dbReference>
<feature type="repeat" description="WD" evidence="7">
    <location>
        <begin position="397"/>
        <end position="438"/>
    </location>
</feature>
<evidence type="ECO:0000256" key="8">
    <source>
        <dbReference type="SAM" id="MobiDB-lite"/>
    </source>
</evidence>
<evidence type="ECO:0000256" key="5">
    <source>
        <dbReference type="ARBA" id="ARBA00023125"/>
    </source>
</evidence>
<evidence type="ECO:0000256" key="4">
    <source>
        <dbReference type="ARBA" id="ARBA00022737"/>
    </source>
</evidence>
<dbReference type="Gene3D" id="3.30.2450.30">
    <property type="match status" value="2"/>
</dbReference>
<sequence length="601" mass="67369">MMNPLLYRPPPNPHFPMMPYLPGPLPQRRDIQEEEDLASVALQVQKKRFYVDVKRNRRGIFMKIAEVSSDGRKARILLTLQAAVEIKDKLKDLIDVLEEIKSNDESSGAQNSDANKTTDSQPSNSLIKSHIVNYPYRRYFLDLKRNRRGHFLRLTMLSTLNRIQLAIPSQGMLDLYNAINDMLGKWWDGSEANDSKSVSLPESKSLRFDNRTLYFDSSFNRFGTYLRISEVRTASRTAITIPGRSLSRFRDIINGLAEDLSNVKVTKNAEEQPSSNETPDTPDNSEPIVTASQHLDAVPSLNIRLRRVLKGHQGKVLSLSWSLDKRHIVSSSQDGKILVWDGFTTSKEYSISMPTTWLMSCAYSPSGGFIACGGLDNKCTVYPLLSEEDPILKKKLVATHTSYLSCCLFNISDHQLLTGSGDSSCVLWDVEYAQIIQSFYGHSADVLSIALSPSEFGRTFVSGGCDRCANVWDMRTGQCVQVFQGHDSDVNSVRFFPSGDAFATGSDDATIRLFDLRADREVCVYKKDSVIFPCNAVDFSLSGRLLFGGYSDHAVNIWDVLKGQRISILYCHENRISALRVSPDGTAICTGSWDTTLRIWA</sequence>
<feature type="repeat" description="WD" evidence="7">
    <location>
        <begin position="483"/>
        <end position="524"/>
    </location>
</feature>
<dbReference type="GO" id="GO:0000977">
    <property type="term" value="F:RNA polymerase II transcription regulatory region sequence-specific DNA binding"/>
    <property type="evidence" value="ECO:0007669"/>
    <property type="project" value="InterPro"/>
</dbReference>
<dbReference type="PROSITE" id="PS50082">
    <property type="entry name" value="WD_REPEATS_2"/>
    <property type="match status" value="6"/>
</dbReference>
<dbReference type="SUPFAM" id="SSF50978">
    <property type="entry name" value="WD40 repeat-like"/>
    <property type="match status" value="1"/>
</dbReference>
<dbReference type="InterPro" id="IPR015943">
    <property type="entry name" value="WD40/YVTN_repeat-like_dom_sf"/>
</dbReference>
<evidence type="ECO:0000313" key="9">
    <source>
        <dbReference type="Proteomes" id="UP000050790"/>
    </source>
</evidence>
<dbReference type="WBParaSite" id="SMRG1_62170.1">
    <property type="protein sequence ID" value="SMRG1_62170.1"/>
    <property type="gene ID" value="SMRG1_62170"/>
</dbReference>
<evidence type="ECO:0000313" key="10">
    <source>
        <dbReference type="WBParaSite" id="SMRG1_62170.1"/>
    </source>
</evidence>
<dbReference type="PROSITE" id="PS50294">
    <property type="entry name" value="WD_REPEATS_REGION"/>
    <property type="match status" value="4"/>
</dbReference>
<evidence type="ECO:0000256" key="6">
    <source>
        <dbReference type="ARBA" id="ARBA00023224"/>
    </source>
</evidence>
<comment type="similarity">
    <text evidence="1">Belongs to the PUR DNA-binding protein family.</text>
</comment>
<keyword evidence="3 7" id="KW-0853">WD repeat</keyword>
<dbReference type="GO" id="GO:0032422">
    <property type="term" value="F:purine-rich negative regulatory element binding"/>
    <property type="evidence" value="ECO:0007669"/>
    <property type="project" value="InterPro"/>
</dbReference>
<dbReference type="GO" id="GO:0007165">
    <property type="term" value="P:signal transduction"/>
    <property type="evidence" value="ECO:0007669"/>
    <property type="project" value="UniProtKB-KW"/>
</dbReference>
<dbReference type="PROSITE" id="PS00678">
    <property type="entry name" value="WD_REPEATS_1"/>
    <property type="match status" value="1"/>
</dbReference>
<organism evidence="9 10">
    <name type="scientific">Schistosoma margrebowiei</name>
    <dbReference type="NCBI Taxonomy" id="48269"/>
    <lineage>
        <taxon>Eukaryota</taxon>
        <taxon>Metazoa</taxon>
        <taxon>Spiralia</taxon>
        <taxon>Lophotrochozoa</taxon>
        <taxon>Platyhelminthes</taxon>
        <taxon>Trematoda</taxon>
        <taxon>Digenea</taxon>
        <taxon>Strigeidida</taxon>
        <taxon>Schistosomatoidea</taxon>
        <taxon>Schistosomatidae</taxon>
        <taxon>Schistosoma</taxon>
    </lineage>
</organism>
<comment type="similarity">
    <text evidence="2">Belongs to the WD repeat G protein beta family.</text>
</comment>
<dbReference type="Gene3D" id="2.130.10.10">
    <property type="entry name" value="YVTN repeat-like/Quinoprotein amine dehydrogenase"/>
    <property type="match status" value="1"/>
</dbReference>
<feature type="region of interest" description="Disordered" evidence="8">
    <location>
        <begin position="104"/>
        <end position="124"/>
    </location>
</feature>
<dbReference type="PRINTS" id="PR00319">
    <property type="entry name" value="GPROTEINB"/>
</dbReference>
<keyword evidence="6" id="KW-0807">Transducer</keyword>
<evidence type="ECO:0000256" key="3">
    <source>
        <dbReference type="ARBA" id="ARBA00022574"/>
    </source>
</evidence>
<dbReference type="InterPro" id="IPR001632">
    <property type="entry name" value="WD40_G-protein_beta-like"/>
</dbReference>
<dbReference type="PRINTS" id="PR00320">
    <property type="entry name" value="GPROTEINBRPT"/>
</dbReference>
<evidence type="ECO:0000256" key="1">
    <source>
        <dbReference type="ARBA" id="ARBA00009251"/>
    </source>
</evidence>
<dbReference type="InterPro" id="IPR019775">
    <property type="entry name" value="WD40_repeat_CS"/>
</dbReference>
<name>A0AA85A3B1_9TREM</name>
<keyword evidence="4" id="KW-0677">Repeat</keyword>
<feature type="repeat" description="WD" evidence="7">
    <location>
        <begin position="569"/>
        <end position="601"/>
    </location>
</feature>
<proteinExistence type="inferred from homology"/>
<dbReference type="SMART" id="SM00320">
    <property type="entry name" value="WD40"/>
    <property type="match status" value="7"/>
</dbReference>
<feature type="region of interest" description="Disordered" evidence="8">
    <location>
        <begin position="264"/>
        <end position="287"/>
    </location>
</feature>
<feature type="repeat" description="WD" evidence="7">
    <location>
        <begin position="439"/>
        <end position="482"/>
    </location>
</feature>
<dbReference type="InterPro" id="IPR016346">
    <property type="entry name" value="G-protein_beta_1-5"/>
</dbReference>
<dbReference type="SMART" id="SM00712">
    <property type="entry name" value="PUR"/>
    <property type="match status" value="3"/>
</dbReference>
<keyword evidence="5" id="KW-0238">DNA-binding</keyword>
<dbReference type="InterPro" id="IPR036322">
    <property type="entry name" value="WD40_repeat_dom_sf"/>
</dbReference>
<accession>A0AA85A3B1</accession>
<evidence type="ECO:0000256" key="7">
    <source>
        <dbReference type="PROSITE-ProRule" id="PRU00221"/>
    </source>
</evidence>